<evidence type="ECO:0000313" key="2">
    <source>
        <dbReference type="EMBL" id="MEJ8848161.1"/>
    </source>
</evidence>
<dbReference type="Proteomes" id="UP001385892">
    <property type="component" value="Unassembled WGS sequence"/>
</dbReference>
<keyword evidence="3" id="KW-1185">Reference proteome</keyword>
<accession>A0ABU8WKZ2</accession>
<dbReference type="EMBL" id="JBBKZT010000007">
    <property type="protein sequence ID" value="MEJ8848161.1"/>
    <property type="molecule type" value="Genomic_DNA"/>
</dbReference>
<evidence type="ECO:0000313" key="3">
    <source>
        <dbReference type="Proteomes" id="UP001385892"/>
    </source>
</evidence>
<gene>
    <name evidence="2" type="ORF">WKW82_15990</name>
</gene>
<name>A0ABU8WKZ2_9BURK</name>
<evidence type="ECO:0000256" key="1">
    <source>
        <dbReference type="SAM" id="MobiDB-lite"/>
    </source>
</evidence>
<comment type="caution">
    <text evidence="2">The sequence shown here is derived from an EMBL/GenBank/DDBJ whole genome shotgun (WGS) entry which is preliminary data.</text>
</comment>
<organism evidence="2 3">
    <name type="scientific">Variovorax rhizosphaerae</name>
    <dbReference type="NCBI Taxonomy" id="1836200"/>
    <lineage>
        <taxon>Bacteria</taxon>
        <taxon>Pseudomonadati</taxon>
        <taxon>Pseudomonadota</taxon>
        <taxon>Betaproteobacteria</taxon>
        <taxon>Burkholderiales</taxon>
        <taxon>Comamonadaceae</taxon>
        <taxon>Variovorax</taxon>
    </lineage>
</organism>
<feature type="region of interest" description="Disordered" evidence="1">
    <location>
        <begin position="1"/>
        <end position="46"/>
    </location>
</feature>
<dbReference type="RefSeq" id="WP_340343298.1">
    <property type="nucleotide sequence ID" value="NZ_JBBKZT010000007.1"/>
</dbReference>
<proteinExistence type="predicted"/>
<reference evidence="2 3" key="1">
    <citation type="submission" date="2024-03" db="EMBL/GenBank/DDBJ databases">
        <title>Novel species of the genus Variovorax.</title>
        <authorList>
            <person name="Liu Q."/>
            <person name="Xin Y.-H."/>
        </authorList>
    </citation>
    <scope>NUCLEOTIDE SEQUENCE [LARGE SCALE GENOMIC DNA]</scope>
    <source>
        <strain evidence="2 3">KACC 18900</strain>
    </source>
</reference>
<protein>
    <submittedName>
        <fullName evidence="2">Uncharacterized protein</fullName>
    </submittedName>
</protein>
<sequence length="46" mass="4729">MSTALGRLQQARTPSGDGVDMNRPAGGLKTPIASPTTLASAQFEID</sequence>